<proteinExistence type="predicted"/>
<organism evidence="1 2">
    <name type="scientific">Podospora didyma</name>
    <dbReference type="NCBI Taxonomy" id="330526"/>
    <lineage>
        <taxon>Eukaryota</taxon>
        <taxon>Fungi</taxon>
        <taxon>Dikarya</taxon>
        <taxon>Ascomycota</taxon>
        <taxon>Pezizomycotina</taxon>
        <taxon>Sordariomycetes</taxon>
        <taxon>Sordariomycetidae</taxon>
        <taxon>Sordariales</taxon>
        <taxon>Podosporaceae</taxon>
        <taxon>Podospora</taxon>
    </lineage>
</organism>
<dbReference type="AlphaFoldDB" id="A0AAE0U7G3"/>
<reference evidence="1" key="1">
    <citation type="journal article" date="2023" name="Mol. Phylogenet. Evol.">
        <title>Genome-scale phylogeny and comparative genomics of the fungal order Sordariales.</title>
        <authorList>
            <person name="Hensen N."/>
            <person name="Bonometti L."/>
            <person name="Westerberg I."/>
            <person name="Brannstrom I.O."/>
            <person name="Guillou S."/>
            <person name="Cros-Aarteil S."/>
            <person name="Calhoun S."/>
            <person name="Haridas S."/>
            <person name="Kuo A."/>
            <person name="Mondo S."/>
            <person name="Pangilinan J."/>
            <person name="Riley R."/>
            <person name="LaButti K."/>
            <person name="Andreopoulos B."/>
            <person name="Lipzen A."/>
            <person name="Chen C."/>
            <person name="Yan M."/>
            <person name="Daum C."/>
            <person name="Ng V."/>
            <person name="Clum A."/>
            <person name="Steindorff A."/>
            <person name="Ohm R.A."/>
            <person name="Martin F."/>
            <person name="Silar P."/>
            <person name="Natvig D.O."/>
            <person name="Lalanne C."/>
            <person name="Gautier V."/>
            <person name="Ament-Velasquez S.L."/>
            <person name="Kruys A."/>
            <person name="Hutchinson M.I."/>
            <person name="Powell A.J."/>
            <person name="Barry K."/>
            <person name="Miller A.N."/>
            <person name="Grigoriev I.V."/>
            <person name="Debuchy R."/>
            <person name="Gladieux P."/>
            <person name="Hiltunen Thoren M."/>
            <person name="Johannesson H."/>
        </authorList>
    </citation>
    <scope>NUCLEOTIDE SEQUENCE</scope>
    <source>
        <strain evidence="1">CBS 232.78</strain>
    </source>
</reference>
<sequence length="206" mass="22843">MNAVESNFMERRCTINTGGVGWLETLHILGRDRRTRTREFFYAESACLPGWNGKAGCMWFFLWQCPGAGRQGGRVGLLTYTHLCTSVTWPPTLPTSPTLFSVRTCVTRKVHGIHHSFGGLPCSRVTIGSKTELTKMCLSFTGWMGVKSEPLFGPKNKVLFALSTCQPSESGRPYANLEQAPAEATAAEVHMEIKKGKRLTNSRPRC</sequence>
<comment type="caution">
    <text evidence="1">The sequence shown here is derived from an EMBL/GenBank/DDBJ whole genome shotgun (WGS) entry which is preliminary data.</text>
</comment>
<keyword evidence="2" id="KW-1185">Reference proteome</keyword>
<dbReference type="EMBL" id="JAULSW010000001">
    <property type="protein sequence ID" value="KAK3393234.1"/>
    <property type="molecule type" value="Genomic_DNA"/>
</dbReference>
<gene>
    <name evidence="1" type="ORF">B0H63DRAFT_457808</name>
</gene>
<evidence type="ECO:0000313" key="2">
    <source>
        <dbReference type="Proteomes" id="UP001285441"/>
    </source>
</evidence>
<protein>
    <submittedName>
        <fullName evidence="1">Uncharacterized protein</fullName>
    </submittedName>
</protein>
<name>A0AAE0U7G3_9PEZI</name>
<evidence type="ECO:0000313" key="1">
    <source>
        <dbReference type="EMBL" id="KAK3393234.1"/>
    </source>
</evidence>
<reference evidence="1" key="2">
    <citation type="submission" date="2023-06" db="EMBL/GenBank/DDBJ databases">
        <authorList>
            <consortium name="Lawrence Berkeley National Laboratory"/>
            <person name="Haridas S."/>
            <person name="Hensen N."/>
            <person name="Bonometti L."/>
            <person name="Westerberg I."/>
            <person name="Brannstrom I.O."/>
            <person name="Guillou S."/>
            <person name="Cros-Aarteil S."/>
            <person name="Calhoun S."/>
            <person name="Kuo A."/>
            <person name="Mondo S."/>
            <person name="Pangilinan J."/>
            <person name="Riley R."/>
            <person name="LaButti K."/>
            <person name="Andreopoulos B."/>
            <person name="Lipzen A."/>
            <person name="Chen C."/>
            <person name="Yanf M."/>
            <person name="Daum C."/>
            <person name="Ng V."/>
            <person name="Clum A."/>
            <person name="Steindorff A."/>
            <person name="Ohm R."/>
            <person name="Martin F."/>
            <person name="Silar P."/>
            <person name="Natvig D."/>
            <person name="Lalanne C."/>
            <person name="Gautier V."/>
            <person name="Ament-velasquez S.L."/>
            <person name="Kruys A."/>
            <person name="Hutchinson M.I."/>
            <person name="Powell A.J."/>
            <person name="Barry K."/>
            <person name="Miller A.N."/>
            <person name="Grigoriev I.V."/>
            <person name="Debuchy R."/>
            <person name="Gladieux P."/>
            <person name="Thoren M.H."/>
            <person name="Johannesson H."/>
        </authorList>
    </citation>
    <scope>NUCLEOTIDE SEQUENCE</scope>
    <source>
        <strain evidence="1">CBS 232.78</strain>
    </source>
</reference>
<dbReference type="Proteomes" id="UP001285441">
    <property type="component" value="Unassembled WGS sequence"/>
</dbReference>
<accession>A0AAE0U7G3</accession>